<feature type="domain" description="Acyltransferase 3" evidence="2">
    <location>
        <begin position="7"/>
        <end position="376"/>
    </location>
</feature>
<accession>A0A6J7I893</accession>
<dbReference type="EMBL" id="CAFBND010000005">
    <property type="protein sequence ID" value="CAB4927105.1"/>
    <property type="molecule type" value="Genomic_DNA"/>
</dbReference>
<dbReference type="EMBL" id="CAFBPU010000015">
    <property type="protein sequence ID" value="CAB5030549.1"/>
    <property type="molecule type" value="Genomic_DNA"/>
</dbReference>
<feature type="transmembrane region" description="Helical" evidence="1">
    <location>
        <begin position="290"/>
        <end position="309"/>
    </location>
</feature>
<keyword evidence="1" id="KW-0812">Transmembrane</keyword>
<feature type="transmembrane region" description="Helical" evidence="1">
    <location>
        <begin position="207"/>
        <end position="228"/>
    </location>
</feature>
<reference evidence="4" key="1">
    <citation type="submission" date="2020-05" db="EMBL/GenBank/DDBJ databases">
        <authorList>
            <person name="Chiriac C."/>
            <person name="Salcher M."/>
            <person name="Ghai R."/>
            <person name="Kavagutti S V."/>
        </authorList>
    </citation>
    <scope>NUCLEOTIDE SEQUENCE</scope>
</reference>
<protein>
    <submittedName>
        <fullName evidence="4">Unannotated protein</fullName>
    </submittedName>
</protein>
<dbReference type="EMBL" id="CAFBIZ010000223">
    <property type="protein sequence ID" value="CAB4852055.1"/>
    <property type="molecule type" value="Genomic_DNA"/>
</dbReference>
<feature type="transmembrane region" description="Helical" evidence="1">
    <location>
        <begin position="154"/>
        <end position="171"/>
    </location>
</feature>
<dbReference type="GO" id="GO:0016747">
    <property type="term" value="F:acyltransferase activity, transferring groups other than amino-acyl groups"/>
    <property type="evidence" value="ECO:0007669"/>
    <property type="project" value="InterPro"/>
</dbReference>
<dbReference type="AlphaFoldDB" id="A0A6J7I893"/>
<evidence type="ECO:0000259" key="2">
    <source>
        <dbReference type="Pfam" id="PF01757"/>
    </source>
</evidence>
<dbReference type="InterPro" id="IPR002656">
    <property type="entry name" value="Acyl_transf_3_dom"/>
</dbReference>
<dbReference type="InterPro" id="IPR050879">
    <property type="entry name" value="Acyltransferase_3"/>
</dbReference>
<feature type="transmembrane region" description="Helical" evidence="1">
    <location>
        <begin position="321"/>
        <end position="342"/>
    </location>
</feature>
<gene>
    <name evidence="3" type="ORF">UFOPK3268_01487</name>
    <name evidence="4" type="ORF">UFOPK3752_00197</name>
    <name evidence="5" type="ORF">UFOPK4150_00918</name>
</gene>
<feature type="transmembrane region" description="Helical" evidence="1">
    <location>
        <begin position="12"/>
        <end position="35"/>
    </location>
</feature>
<dbReference type="Pfam" id="PF01757">
    <property type="entry name" value="Acyl_transf_3"/>
    <property type="match status" value="1"/>
</dbReference>
<keyword evidence="1" id="KW-0472">Membrane</keyword>
<dbReference type="PANTHER" id="PTHR23028">
    <property type="entry name" value="ACETYLTRANSFERASE"/>
    <property type="match status" value="1"/>
</dbReference>
<evidence type="ECO:0000313" key="4">
    <source>
        <dbReference type="EMBL" id="CAB4927105.1"/>
    </source>
</evidence>
<evidence type="ECO:0000313" key="3">
    <source>
        <dbReference type="EMBL" id="CAB4852055.1"/>
    </source>
</evidence>
<evidence type="ECO:0000256" key="1">
    <source>
        <dbReference type="SAM" id="Phobius"/>
    </source>
</evidence>
<proteinExistence type="predicted"/>
<feature type="transmembrane region" description="Helical" evidence="1">
    <location>
        <begin position="178"/>
        <end position="195"/>
    </location>
</feature>
<keyword evidence="1" id="KW-1133">Transmembrane helix</keyword>
<evidence type="ECO:0000313" key="5">
    <source>
        <dbReference type="EMBL" id="CAB5030549.1"/>
    </source>
</evidence>
<feature type="transmembrane region" description="Helical" evidence="1">
    <location>
        <begin position="249"/>
        <end position="270"/>
    </location>
</feature>
<feature type="transmembrane region" description="Helical" evidence="1">
    <location>
        <begin position="47"/>
        <end position="65"/>
    </location>
</feature>
<dbReference type="GO" id="GO:0009103">
    <property type="term" value="P:lipopolysaccharide biosynthetic process"/>
    <property type="evidence" value="ECO:0007669"/>
    <property type="project" value="TreeGrafter"/>
</dbReference>
<sequence>MQRFIGQLTGVRFVAAAWVMLYHFQVPLATIGLLVPVLHEFLRVGRLGVDLFFALSGFILTHTYLTKLGPDLSWRRTRHFWWLRLARIYPVHFVMLNVAGLAVLAQATFGGADAASRDWLNPVDYLKQTLLIHEWGPNPQRGWNFPAWSLSMEWLAYLVFPVLILMLFRFHERLSTRAICAIWGGVLIPLLWYGIGYGGDPYYISGWGSTIRILTEFTAGALTYLVVLRHWNATANGPRPRVERLATTLSVALPIAIVALSVVLGHVGSLQWSTSDLPDTPNASDLPPKWHLILVPLLIAWIGALALTSRGPSRVLSKSRLVLGGYISFSLYMTHTVWYGLWRAAANAAGIKGGAIYAIAVVGLLAGAVVIAWLMWRFVEEPAREWMRRRSGERPKPLEELALEGQ</sequence>
<feature type="transmembrane region" description="Helical" evidence="1">
    <location>
        <begin position="86"/>
        <end position="109"/>
    </location>
</feature>
<organism evidence="4">
    <name type="scientific">freshwater metagenome</name>
    <dbReference type="NCBI Taxonomy" id="449393"/>
    <lineage>
        <taxon>unclassified sequences</taxon>
        <taxon>metagenomes</taxon>
        <taxon>ecological metagenomes</taxon>
    </lineage>
</organism>
<feature type="transmembrane region" description="Helical" evidence="1">
    <location>
        <begin position="354"/>
        <end position="379"/>
    </location>
</feature>
<dbReference type="PANTHER" id="PTHR23028:SF53">
    <property type="entry name" value="ACYL_TRANSF_3 DOMAIN-CONTAINING PROTEIN"/>
    <property type="match status" value="1"/>
</dbReference>
<name>A0A6J7I893_9ZZZZ</name>
<dbReference type="GO" id="GO:0016020">
    <property type="term" value="C:membrane"/>
    <property type="evidence" value="ECO:0007669"/>
    <property type="project" value="TreeGrafter"/>
</dbReference>